<name>A0A0D0C486_9AGAM</name>
<dbReference type="AlphaFoldDB" id="A0A0D0C486"/>
<dbReference type="EMBL" id="KN826785">
    <property type="protein sequence ID" value="KIK77912.1"/>
    <property type="molecule type" value="Genomic_DNA"/>
</dbReference>
<dbReference type="InParanoid" id="A0A0D0C486"/>
<evidence type="ECO:0000313" key="1">
    <source>
        <dbReference type="EMBL" id="KIK77912.1"/>
    </source>
</evidence>
<gene>
    <name evidence="1" type="ORF">PAXRUDRAFT_165415</name>
</gene>
<accession>A0A0D0C486</accession>
<evidence type="ECO:0000313" key="2">
    <source>
        <dbReference type="Proteomes" id="UP000054538"/>
    </source>
</evidence>
<reference evidence="1 2" key="1">
    <citation type="submission" date="2014-04" db="EMBL/GenBank/DDBJ databases">
        <authorList>
            <consortium name="DOE Joint Genome Institute"/>
            <person name="Kuo A."/>
            <person name="Kohler A."/>
            <person name="Jargeat P."/>
            <person name="Nagy L.G."/>
            <person name="Floudas D."/>
            <person name="Copeland A."/>
            <person name="Barry K.W."/>
            <person name="Cichocki N."/>
            <person name="Veneault-Fourrey C."/>
            <person name="LaButti K."/>
            <person name="Lindquist E.A."/>
            <person name="Lipzen A."/>
            <person name="Lundell T."/>
            <person name="Morin E."/>
            <person name="Murat C."/>
            <person name="Sun H."/>
            <person name="Tunlid A."/>
            <person name="Henrissat B."/>
            <person name="Grigoriev I.V."/>
            <person name="Hibbett D.S."/>
            <person name="Martin F."/>
            <person name="Nordberg H.P."/>
            <person name="Cantor M.N."/>
            <person name="Hua S.X."/>
        </authorList>
    </citation>
    <scope>NUCLEOTIDE SEQUENCE [LARGE SCALE GENOMIC DNA]</scope>
    <source>
        <strain evidence="1 2">Ve08.2h10</strain>
    </source>
</reference>
<keyword evidence="2" id="KW-1185">Reference proteome</keyword>
<sequence>VLDDFLKDNAECRTAMINYFNKLQGITSNIFPHPVCETSMGEDDKLNVPQDKYVGDAVVATTCHSLSVSQLHPTV</sequence>
<dbReference type="Proteomes" id="UP000054538">
    <property type="component" value="Unassembled WGS sequence"/>
</dbReference>
<reference evidence="2" key="2">
    <citation type="submission" date="2015-01" db="EMBL/GenBank/DDBJ databases">
        <title>Evolutionary Origins and Diversification of the Mycorrhizal Mutualists.</title>
        <authorList>
            <consortium name="DOE Joint Genome Institute"/>
            <consortium name="Mycorrhizal Genomics Consortium"/>
            <person name="Kohler A."/>
            <person name="Kuo A."/>
            <person name="Nagy L.G."/>
            <person name="Floudas D."/>
            <person name="Copeland A."/>
            <person name="Barry K.W."/>
            <person name="Cichocki N."/>
            <person name="Veneault-Fourrey C."/>
            <person name="LaButti K."/>
            <person name="Lindquist E.A."/>
            <person name="Lipzen A."/>
            <person name="Lundell T."/>
            <person name="Morin E."/>
            <person name="Murat C."/>
            <person name="Riley R."/>
            <person name="Ohm R."/>
            <person name="Sun H."/>
            <person name="Tunlid A."/>
            <person name="Henrissat B."/>
            <person name="Grigoriev I.V."/>
            <person name="Hibbett D.S."/>
            <person name="Martin F."/>
        </authorList>
    </citation>
    <scope>NUCLEOTIDE SEQUENCE [LARGE SCALE GENOMIC DNA]</scope>
    <source>
        <strain evidence="2">Ve08.2h10</strain>
    </source>
</reference>
<organism evidence="1 2">
    <name type="scientific">Paxillus rubicundulus Ve08.2h10</name>
    <dbReference type="NCBI Taxonomy" id="930991"/>
    <lineage>
        <taxon>Eukaryota</taxon>
        <taxon>Fungi</taxon>
        <taxon>Dikarya</taxon>
        <taxon>Basidiomycota</taxon>
        <taxon>Agaricomycotina</taxon>
        <taxon>Agaricomycetes</taxon>
        <taxon>Agaricomycetidae</taxon>
        <taxon>Boletales</taxon>
        <taxon>Paxilineae</taxon>
        <taxon>Paxillaceae</taxon>
        <taxon>Paxillus</taxon>
    </lineage>
</organism>
<proteinExistence type="predicted"/>
<protein>
    <submittedName>
        <fullName evidence="1">Uncharacterized protein</fullName>
    </submittedName>
</protein>
<feature type="non-terminal residue" evidence="1">
    <location>
        <position position="1"/>
    </location>
</feature>
<dbReference type="HOGENOM" id="CLU_2677816_0_0_1"/>
<dbReference type="OrthoDB" id="3149508at2759"/>